<name>A0A1Y6ISC6_9VIBR</name>
<evidence type="ECO:0000259" key="4">
    <source>
        <dbReference type="PROSITE" id="PS01124"/>
    </source>
</evidence>
<evidence type="ECO:0000256" key="2">
    <source>
        <dbReference type="ARBA" id="ARBA00023125"/>
    </source>
</evidence>
<gene>
    <name evidence="6" type="primary">araC_1</name>
    <name evidence="5" type="ORF">SBX37_00680</name>
    <name evidence="6" type="ORF">VIM7927_01820</name>
</gene>
<evidence type="ECO:0000313" key="5">
    <source>
        <dbReference type="EMBL" id="MDW6001424.1"/>
    </source>
</evidence>
<dbReference type="PROSITE" id="PS01124">
    <property type="entry name" value="HTH_ARAC_FAMILY_2"/>
    <property type="match status" value="1"/>
</dbReference>
<dbReference type="PANTHER" id="PTHR46796:SF2">
    <property type="entry name" value="TRANSCRIPTIONAL REGULATORY PROTEIN"/>
    <property type="match status" value="1"/>
</dbReference>
<keyword evidence="3" id="KW-0804">Transcription</keyword>
<protein>
    <submittedName>
        <fullName evidence="5">AraC family transcriptional regulator</fullName>
    </submittedName>
    <submittedName>
        <fullName evidence="6">Arabinose operon regulatory protein</fullName>
    </submittedName>
</protein>
<keyword evidence="1" id="KW-0805">Transcription regulation</keyword>
<dbReference type="Pfam" id="PF12833">
    <property type="entry name" value="HTH_18"/>
    <property type="match status" value="1"/>
</dbReference>
<evidence type="ECO:0000256" key="1">
    <source>
        <dbReference type="ARBA" id="ARBA00023015"/>
    </source>
</evidence>
<evidence type="ECO:0000313" key="6">
    <source>
        <dbReference type="EMBL" id="SMS00554.1"/>
    </source>
</evidence>
<dbReference type="PANTHER" id="PTHR46796">
    <property type="entry name" value="HTH-TYPE TRANSCRIPTIONAL ACTIVATOR RHAS-RELATED"/>
    <property type="match status" value="1"/>
</dbReference>
<dbReference type="InterPro" id="IPR037923">
    <property type="entry name" value="HTH-like"/>
</dbReference>
<dbReference type="InterPro" id="IPR003313">
    <property type="entry name" value="AraC-bd"/>
</dbReference>
<dbReference type="SUPFAM" id="SSF51215">
    <property type="entry name" value="Regulatory protein AraC"/>
    <property type="match status" value="1"/>
</dbReference>
<dbReference type="GO" id="GO:0043565">
    <property type="term" value="F:sequence-specific DNA binding"/>
    <property type="evidence" value="ECO:0007669"/>
    <property type="project" value="InterPro"/>
</dbReference>
<dbReference type="EMBL" id="JAWRCO010000001">
    <property type="protein sequence ID" value="MDW6001424.1"/>
    <property type="molecule type" value="Genomic_DNA"/>
</dbReference>
<dbReference type="Pfam" id="PF02311">
    <property type="entry name" value="AraC_binding"/>
    <property type="match status" value="1"/>
</dbReference>
<dbReference type="SMART" id="SM00342">
    <property type="entry name" value="HTH_ARAC"/>
    <property type="match status" value="1"/>
</dbReference>
<dbReference type="RefSeq" id="WP_087480589.1">
    <property type="nucleotide sequence ID" value="NZ_AP024883.1"/>
</dbReference>
<evidence type="ECO:0000256" key="3">
    <source>
        <dbReference type="ARBA" id="ARBA00023163"/>
    </source>
</evidence>
<reference evidence="6 7" key="1">
    <citation type="submission" date="2017-05" db="EMBL/GenBank/DDBJ databases">
        <authorList>
            <person name="Song R."/>
            <person name="Chenine A.L."/>
            <person name="Ruprecht R.M."/>
        </authorList>
    </citation>
    <scope>NUCLEOTIDE SEQUENCE [LARGE SCALE GENOMIC DNA]</scope>
    <source>
        <strain evidence="6 7">CECT 7927</strain>
    </source>
</reference>
<organism evidence="6 7">
    <name type="scientific">Vibrio mangrovi</name>
    <dbReference type="NCBI Taxonomy" id="474394"/>
    <lineage>
        <taxon>Bacteria</taxon>
        <taxon>Pseudomonadati</taxon>
        <taxon>Pseudomonadota</taxon>
        <taxon>Gammaproteobacteria</taxon>
        <taxon>Vibrionales</taxon>
        <taxon>Vibrionaceae</taxon>
        <taxon>Vibrio</taxon>
    </lineage>
</organism>
<accession>A0A1Y6ISC6</accession>
<dbReference type="InterPro" id="IPR050204">
    <property type="entry name" value="AraC_XylS_family_regulators"/>
</dbReference>
<evidence type="ECO:0000313" key="7">
    <source>
        <dbReference type="Proteomes" id="UP000196125"/>
    </source>
</evidence>
<dbReference type="EMBL" id="FXXI01000002">
    <property type="protein sequence ID" value="SMS00554.1"/>
    <property type="molecule type" value="Genomic_DNA"/>
</dbReference>
<evidence type="ECO:0000313" key="8">
    <source>
        <dbReference type="Proteomes" id="UP001283366"/>
    </source>
</evidence>
<dbReference type="AlphaFoldDB" id="A0A1Y6ISC6"/>
<dbReference type="Proteomes" id="UP000196125">
    <property type="component" value="Unassembled WGS sequence"/>
</dbReference>
<dbReference type="Gene3D" id="1.10.10.60">
    <property type="entry name" value="Homeodomain-like"/>
    <property type="match status" value="2"/>
</dbReference>
<keyword evidence="2" id="KW-0238">DNA-binding</keyword>
<keyword evidence="8" id="KW-1185">Reference proteome</keyword>
<proteinExistence type="predicted"/>
<dbReference type="SUPFAM" id="SSF46689">
    <property type="entry name" value="Homeodomain-like"/>
    <property type="match status" value="2"/>
</dbReference>
<dbReference type="InterPro" id="IPR009057">
    <property type="entry name" value="Homeodomain-like_sf"/>
</dbReference>
<feature type="domain" description="HTH araC/xylS-type" evidence="4">
    <location>
        <begin position="175"/>
        <end position="272"/>
    </location>
</feature>
<sequence length="281" mass="31981">MNTGNHFRFESSTDLQGVKVLTANMHDFSYDKHAHEEYSLGVTVQGRQDFFCCRRFHKSPPGGVMLFNPDDVHDGHSGGTTDLSYVMTYIHPRALHAPFLALGVKPDHTLRIEGVLFDDLVMKQQILMLTRMINSGYHSKIEQELSLFRLAHTLVKKSGALHEATPQRRQDTLLTRAKEFINSQYQNNLSIDDIAAVASMSKYHFIRLFRAQFGITPHQYVVNCRINGAQKALESGLPATAVAQMFCFADVSHMNRRFKKLYGMTPKQYQNQLTLTADTQR</sequence>
<dbReference type="Proteomes" id="UP001283366">
    <property type="component" value="Unassembled WGS sequence"/>
</dbReference>
<dbReference type="GO" id="GO:0003700">
    <property type="term" value="F:DNA-binding transcription factor activity"/>
    <property type="evidence" value="ECO:0007669"/>
    <property type="project" value="InterPro"/>
</dbReference>
<dbReference type="OrthoDB" id="9809338at2"/>
<dbReference type="InterPro" id="IPR018060">
    <property type="entry name" value="HTH_AraC"/>
</dbReference>
<reference evidence="5 8" key="2">
    <citation type="submission" date="2023-11" db="EMBL/GenBank/DDBJ databases">
        <title>Plant-associative lifestyle of Vibrio porteresiae and its evolutionary dynamics.</title>
        <authorList>
            <person name="Rameshkumar N."/>
            <person name="Kirti K."/>
        </authorList>
    </citation>
    <scope>NUCLEOTIDE SEQUENCE [LARGE SCALE GENOMIC DNA]</scope>
    <source>
        <strain evidence="5 8">MSSRF38</strain>
    </source>
</reference>